<protein>
    <submittedName>
        <fullName evidence="3">Endonuclease</fullName>
    </submittedName>
</protein>
<dbReference type="Pfam" id="PF01541">
    <property type="entry name" value="GIY-YIG"/>
    <property type="match status" value="1"/>
</dbReference>
<evidence type="ECO:0000259" key="2">
    <source>
        <dbReference type="PROSITE" id="PS50164"/>
    </source>
</evidence>
<evidence type="ECO:0000313" key="3">
    <source>
        <dbReference type="EMBL" id="PIS13555.1"/>
    </source>
</evidence>
<keyword evidence="3" id="KW-0378">Hydrolase</keyword>
<dbReference type="PROSITE" id="PS50164">
    <property type="entry name" value="GIY_YIG"/>
    <property type="match status" value="1"/>
</dbReference>
<comment type="similarity">
    <text evidence="1">Belongs to the UPF0213 family.</text>
</comment>
<dbReference type="InterPro" id="IPR035901">
    <property type="entry name" value="GIY-YIG_endonuc_sf"/>
</dbReference>
<reference evidence="4" key="1">
    <citation type="submission" date="2017-09" db="EMBL/GenBank/DDBJ databases">
        <title>Depth-based differentiation of microbial function through sediment-hosted aquifers and enrichment of novel symbionts in the deep terrestrial subsurface.</title>
        <authorList>
            <person name="Probst A.J."/>
            <person name="Ladd B."/>
            <person name="Jarett J.K."/>
            <person name="Geller-Mcgrath D.E."/>
            <person name="Sieber C.M.K."/>
            <person name="Emerson J.B."/>
            <person name="Anantharaman K."/>
            <person name="Thomas B.C."/>
            <person name="Malmstrom R."/>
            <person name="Stieglmeier M."/>
            <person name="Klingl A."/>
            <person name="Woyke T."/>
            <person name="Ryan C.M."/>
            <person name="Banfield J.F."/>
        </authorList>
    </citation>
    <scope>NUCLEOTIDE SEQUENCE [LARGE SCALE GENOMIC DNA]</scope>
</reference>
<dbReference type="SUPFAM" id="SSF82771">
    <property type="entry name" value="GIY-YIG endonuclease"/>
    <property type="match status" value="1"/>
</dbReference>
<dbReference type="PANTHER" id="PTHR34477">
    <property type="entry name" value="UPF0213 PROTEIN YHBQ"/>
    <property type="match status" value="1"/>
</dbReference>
<feature type="domain" description="GIY-YIG" evidence="2">
    <location>
        <begin position="1"/>
        <end position="77"/>
    </location>
</feature>
<dbReference type="AlphaFoldDB" id="A0A2H0WLU0"/>
<name>A0A2H0WLU0_9BACT</name>
<keyword evidence="3" id="KW-0255">Endonuclease</keyword>
<proteinExistence type="inferred from homology"/>
<organism evidence="3 4">
    <name type="scientific">Candidatus Tagabacteria bacterium CG09_land_8_20_14_0_10_41_14</name>
    <dbReference type="NCBI Taxonomy" id="1975021"/>
    <lineage>
        <taxon>Bacteria</taxon>
        <taxon>Candidatus Tagaibacteriota</taxon>
    </lineage>
</organism>
<dbReference type="PANTHER" id="PTHR34477:SF1">
    <property type="entry name" value="UPF0213 PROTEIN YHBQ"/>
    <property type="match status" value="1"/>
</dbReference>
<dbReference type="InterPro" id="IPR050190">
    <property type="entry name" value="UPF0213_domain"/>
</dbReference>
<dbReference type="EMBL" id="PEZL01000015">
    <property type="protein sequence ID" value="PIS13555.1"/>
    <property type="molecule type" value="Genomic_DNA"/>
</dbReference>
<comment type="caution">
    <text evidence="3">The sequence shown here is derived from an EMBL/GenBank/DDBJ whole genome shotgun (WGS) entry which is preliminary data.</text>
</comment>
<keyword evidence="3" id="KW-0540">Nuclease</keyword>
<dbReference type="Gene3D" id="3.40.1440.10">
    <property type="entry name" value="GIY-YIG endonuclease"/>
    <property type="match status" value="1"/>
</dbReference>
<gene>
    <name evidence="3" type="ORF">COT67_01080</name>
</gene>
<evidence type="ECO:0000256" key="1">
    <source>
        <dbReference type="ARBA" id="ARBA00007435"/>
    </source>
</evidence>
<dbReference type="InterPro" id="IPR000305">
    <property type="entry name" value="GIY-YIG_endonuc"/>
</dbReference>
<dbReference type="SMART" id="SM00465">
    <property type="entry name" value="GIYc"/>
    <property type="match status" value="1"/>
</dbReference>
<evidence type="ECO:0000313" key="4">
    <source>
        <dbReference type="Proteomes" id="UP000230353"/>
    </source>
</evidence>
<dbReference type="Proteomes" id="UP000230353">
    <property type="component" value="Unassembled WGS sequence"/>
</dbReference>
<accession>A0A2H0WLU0</accession>
<dbReference type="GO" id="GO:0004519">
    <property type="term" value="F:endonuclease activity"/>
    <property type="evidence" value="ECO:0007669"/>
    <property type="project" value="UniProtKB-KW"/>
</dbReference>
<sequence length="91" mass="10761">MFYVYIIYSHKVKKVYVGQTNDIKKRLKEHHFGRVFSTKNILPLSLIHCENYSTRSEAMKREKFFKSLTGSKLKHKIIEKFLADGSSKSYL</sequence>